<name>A0ABQ4YZ82_9ASTR</name>
<keyword evidence="2" id="KW-0472">Membrane</keyword>
<proteinExistence type="predicted"/>
<evidence type="ECO:0000256" key="1">
    <source>
        <dbReference type="SAM" id="MobiDB-lite"/>
    </source>
</evidence>
<protein>
    <submittedName>
        <fullName evidence="3">Uncharacterized protein</fullName>
    </submittedName>
</protein>
<organism evidence="3 4">
    <name type="scientific">Tanacetum coccineum</name>
    <dbReference type="NCBI Taxonomy" id="301880"/>
    <lineage>
        <taxon>Eukaryota</taxon>
        <taxon>Viridiplantae</taxon>
        <taxon>Streptophyta</taxon>
        <taxon>Embryophyta</taxon>
        <taxon>Tracheophyta</taxon>
        <taxon>Spermatophyta</taxon>
        <taxon>Magnoliopsida</taxon>
        <taxon>eudicotyledons</taxon>
        <taxon>Gunneridae</taxon>
        <taxon>Pentapetalae</taxon>
        <taxon>asterids</taxon>
        <taxon>campanulids</taxon>
        <taxon>Asterales</taxon>
        <taxon>Asteraceae</taxon>
        <taxon>Asteroideae</taxon>
        <taxon>Anthemideae</taxon>
        <taxon>Anthemidinae</taxon>
        <taxon>Tanacetum</taxon>
    </lineage>
</organism>
<keyword evidence="2" id="KW-0812">Transmembrane</keyword>
<feature type="compositionally biased region" description="Polar residues" evidence="1">
    <location>
        <begin position="251"/>
        <end position="260"/>
    </location>
</feature>
<gene>
    <name evidence="3" type="ORF">Tco_0749729</name>
</gene>
<evidence type="ECO:0000256" key="2">
    <source>
        <dbReference type="SAM" id="Phobius"/>
    </source>
</evidence>
<feature type="compositionally biased region" description="Basic and acidic residues" evidence="1">
    <location>
        <begin position="221"/>
        <end position="250"/>
    </location>
</feature>
<dbReference type="EMBL" id="BQNB010010882">
    <property type="protein sequence ID" value="GJS83188.1"/>
    <property type="molecule type" value="Genomic_DNA"/>
</dbReference>
<evidence type="ECO:0000313" key="3">
    <source>
        <dbReference type="EMBL" id="GJS83188.1"/>
    </source>
</evidence>
<feature type="region of interest" description="Disordered" evidence="1">
    <location>
        <begin position="210"/>
        <end position="260"/>
    </location>
</feature>
<sequence>MVITTSLYTFSTTTPNTITTTSITTTTSDFLTITTSIITIAYVISITTCHIRLLGYQAAMIRLRAEAASTSHLLPLPPPIILSHTRPDAPSSRIPPLHLLSTGRRIDRPEVTLLPRKRLGIALGLRYEDEIVEAMQGTPVVTDMAEFSQRMTEFETRVRQDTDEVYTRLDDEETEQKLLVGRLNMLFRDRRTHAHTAKLIEAKARMSRETWGPSMGASDLARAEEAEVVHRRTKATEEASDLDDRVRETTGTRQRSCTAR</sequence>
<reference evidence="3" key="1">
    <citation type="journal article" date="2022" name="Int. J. Mol. Sci.">
        <title>Draft Genome of Tanacetum Coccineum: Genomic Comparison of Closely Related Tanacetum-Family Plants.</title>
        <authorList>
            <person name="Yamashiro T."/>
            <person name="Shiraishi A."/>
            <person name="Nakayama K."/>
            <person name="Satake H."/>
        </authorList>
    </citation>
    <scope>NUCLEOTIDE SEQUENCE</scope>
</reference>
<keyword evidence="4" id="KW-1185">Reference proteome</keyword>
<keyword evidence="2" id="KW-1133">Transmembrane helix</keyword>
<reference evidence="3" key="2">
    <citation type="submission" date="2022-01" db="EMBL/GenBank/DDBJ databases">
        <authorList>
            <person name="Yamashiro T."/>
            <person name="Shiraishi A."/>
            <person name="Satake H."/>
            <person name="Nakayama K."/>
        </authorList>
    </citation>
    <scope>NUCLEOTIDE SEQUENCE</scope>
</reference>
<accession>A0ABQ4YZ82</accession>
<feature type="transmembrane region" description="Helical" evidence="2">
    <location>
        <begin position="30"/>
        <end position="54"/>
    </location>
</feature>
<dbReference type="Proteomes" id="UP001151760">
    <property type="component" value="Unassembled WGS sequence"/>
</dbReference>
<comment type="caution">
    <text evidence="3">The sequence shown here is derived from an EMBL/GenBank/DDBJ whole genome shotgun (WGS) entry which is preliminary data.</text>
</comment>
<evidence type="ECO:0000313" key="4">
    <source>
        <dbReference type="Proteomes" id="UP001151760"/>
    </source>
</evidence>